<evidence type="ECO:0000313" key="3">
    <source>
        <dbReference type="Proteomes" id="UP000286678"/>
    </source>
</evidence>
<feature type="transmembrane region" description="Helical" evidence="1">
    <location>
        <begin position="915"/>
        <end position="934"/>
    </location>
</feature>
<keyword evidence="3" id="KW-1185">Reference proteome</keyword>
<feature type="transmembrane region" description="Helical" evidence="1">
    <location>
        <begin position="435"/>
        <end position="456"/>
    </location>
</feature>
<dbReference type="SUPFAM" id="SSF82693">
    <property type="entry name" value="Multidrug efflux transporter AcrB pore domain, PN1, PN2, PC1 and PC2 subdomains"/>
    <property type="match status" value="3"/>
</dbReference>
<feature type="transmembrane region" description="Helical" evidence="1">
    <location>
        <begin position="967"/>
        <end position="988"/>
    </location>
</feature>
<gene>
    <name evidence="2" type="ORF">CWE21_05785</name>
</gene>
<dbReference type="RefSeq" id="WP_126833497.1">
    <property type="nucleotide sequence ID" value="NZ_PIPT01000003.1"/>
</dbReference>
<dbReference type="EMBL" id="PIPT01000003">
    <property type="protein sequence ID" value="RUO48866.1"/>
    <property type="molecule type" value="Genomic_DNA"/>
</dbReference>
<dbReference type="OrthoDB" id="5287122at2"/>
<feature type="transmembrane region" description="Helical" evidence="1">
    <location>
        <begin position="12"/>
        <end position="32"/>
    </location>
</feature>
<dbReference type="Gene3D" id="3.30.70.1430">
    <property type="entry name" value="Multidrug efflux transporter AcrB pore domain"/>
    <property type="match status" value="2"/>
</dbReference>
<dbReference type="InterPro" id="IPR027463">
    <property type="entry name" value="AcrB_DN_DC_subdom"/>
</dbReference>
<feature type="transmembrane region" description="Helical" evidence="1">
    <location>
        <begin position="394"/>
        <end position="415"/>
    </location>
</feature>
<dbReference type="Gene3D" id="3.30.2090.10">
    <property type="entry name" value="Multidrug efflux transporter AcrB TolC docking domain, DN and DC subdomains"/>
    <property type="match status" value="2"/>
</dbReference>
<evidence type="ECO:0000256" key="1">
    <source>
        <dbReference type="SAM" id="Phobius"/>
    </source>
</evidence>
<feature type="transmembrane region" description="Helical" evidence="1">
    <location>
        <begin position="468"/>
        <end position="489"/>
    </location>
</feature>
<organism evidence="2 3">
    <name type="scientific">Pseudidiomarina aquimaris</name>
    <dbReference type="NCBI Taxonomy" id="641841"/>
    <lineage>
        <taxon>Bacteria</taxon>
        <taxon>Pseudomonadati</taxon>
        <taxon>Pseudomonadota</taxon>
        <taxon>Gammaproteobacteria</taxon>
        <taxon>Alteromonadales</taxon>
        <taxon>Idiomarinaceae</taxon>
        <taxon>Pseudidiomarina</taxon>
    </lineage>
</organism>
<dbReference type="Gene3D" id="1.20.1640.10">
    <property type="entry name" value="Multidrug efflux transporter AcrB transmembrane domain"/>
    <property type="match status" value="2"/>
</dbReference>
<dbReference type="Pfam" id="PF00873">
    <property type="entry name" value="ACR_tran"/>
    <property type="match status" value="1"/>
</dbReference>
<feature type="transmembrane region" description="Helical" evidence="1">
    <location>
        <begin position="1046"/>
        <end position="1070"/>
    </location>
</feature>
<evidence type="ECO:0000313" key="2">
    <source>
        <dbReference type="EMBL" id="RUO48866.1"/>
    </source>
</evidence>
<feature type="transmembrane region" description="Helical" evidence="1">
    <location>
        <begin position="364"/>
        <end position="382"/>
    </location>
</feature>
<feature type="transmembrane region" description="Helical" evidence="1">
    <location>
        <begin position="1016"/>
        <end position="1034"/>
    </location>
</feature>
<dbReference type="Proteomes" id="UP000286678">
    <property type="component" value="Unassembled WGS sequence"/>
</dbReference>
<feature type="transmembrane region" description="Helical" evidence="1">
    <location>
        <begin position="517"/>
        <end position="542"/>
    </location>
</feature>
<dbReference type="GO" id="GO:0005886">
    <property type="term" value="C:plasma membrane"/>
    <property type="evidence" value="ECO:0007669"/>
    <property type="project" value="TreeGrafter"/>
</dbReference>
<dbReference type="AlphaFoldDB" id="A0A432XJR1"/>
<sequence length="1090" mass="119080">MSLAKLAVRRPVTVAMFTLAVLLFGMVSLGRIPVTLLPDLSYPTLTVRTDYPGGAPGEVEQLVSKPIEEALGTVKGVRRIESISRAGQSDVLLEFAWGSDMDMASLDVREKMDLVPLPLDLEKPTLLRFNPAEEPIFRLALGYAEIADPNVDELKRLRTFAEEELKRHLEAVEGVASVRLGGGLEDEIQVLVNEQQATQLQIPMSLILQRLKDENINLSGGRLEAQRAEYLVRTLNQFEDLDDIRGIYIATRNDRPILLRDVAEVTNSYKERDSISRVAGREAVEVSLYKEGDANTVQVSKAIQNHLAYLQQREVIPSQYQVEPISDQAVFIQAAIAEVRDAAIFGGLLAMVIIYLFLQRLWPTVIISMAIPVSIIATFNLMHGYQISLNMMSLGGIALAVGMLVDNAIVVLENIARHNEETDVATAAEQGTSEVTGAIIASTLTTMAVFFPLVFVEGLAGQLFADQALTVTFSLLASLLVALTLIPMLSAKQKTADAAITAQQHFAPAQQRKGWRFWVMAPLLLVFRWVPLAIVSVLVFIWRGLAKLLGYAVRPLLKGFDWSYQRLASAYQSLLNTALANAKATLAAIVLVAAACYALLPHLPVSLLPSMAQGEFYVEIELQPGATIEETDAVLTGLAQHLEANTELAQHVEKAYSIAGTGSLLNASPGQNGNQWGRFNVVMKDASDVFAEERVQNYLRNYVQRIPGVSVKLGRPELFSFSSPMAIEITGYDLDLLQQAANQVAAALAEDARFTDIRSNMAEGQPEIAVFFDHARLAQYGLTSATVSELLATKIGGRVATQFSLEDRKIDILVRSQAQDRDSLRDLQLMVVNPGAEREIPLQAVADIQQIVGPSEITRLDQERTAIVNANLAYGDLGAAVQAAEQILADMQLPLTVEAQIAGQNEEMQQSFKSLQMALALAVFLVYLIMASQFESLLHPFFILFSVPLAGAGSVLGLYLLNTELSVIVFIGLIMLAGIVVNNAIVLVDRINQLRQQGASRYDAVFQAAQQRLRPILMTMFTTVLGLLPLALGLGEGAEIRAPMAISVIAGLLFSTLLTLLFIPCLYLLVDRKRVEPTLAETEATGETQA</sequence>
<accession>A0A432XJR1</accession>
<keyword evidence="1" id="KW-1133">Transmembrane helix</keyword>
<feature type="transmembrane region" description="Helical" evidence="1">
    <location>
        <begin position="342"/>
        <end position="358"/>
    </location>
</feature>
<dbReference type="GO" id="GO:0042910">
    <property type="term" value="F:xenobiotic transmembrane transporter activity"/>
    <property type="evidence" value="ECO:0007669"/>
    <property type="project" value="TreeGrafter"/>
</dbReference>
<dbReference type="Gene3D" id="3.30.70.1440">
    <property type="entry name" value="Multidrug efflux transporter AcrB pore domain"/>
    <property type="match status" value="1"/>
</dbReference>
<comment type="caution">
    <text evidence="2">The sequence shown here is derived from an EMBL/GenBank/DDBJ whole genome shotgun (WGS) entry which is preliminary data.</text>
</comment>
<dbReference type="PRINTS" id="PR00702">
    <property type="entry name" value="ACRIFLAVINRP"/>
</dbReference>
<dbReference type="PANTHER" id="PTHR32063">
    <property type="match status" value="1"/>
</dbReference>
<dbReference type="InterPro" id="IPR001036">
    <property type="entry name" value="Acrflvin-R"/>
</dbReference>
<keyword evidence="1" id="KW-0472">Membrane</keyword>
<feature type="transmembrane region" description="Helical" evidence="1">
    <location>
        <begin position="941"/>
        <end position="961"/>
    </location>
</feature>
<keyword evidence="1" id="KW-0812">Transmembrane</keyword>
<proteinExistence type="predicted"/>
<reference evidence="3" key="1">
    <citation type="journal article" date="2018" name="Front. Microbiol.">
        <title>Genome-Based Analysis Reveals the Taxonomy and Diversity of the Family Idiomarinaceae.</title>
        <authorList>
            <person name="Liu Y."/>
            <person name="Lai Q."/>
            <person name="Shao Z."/>
        </authorList>
    </citation>
    <scope>NUCLEOTIDE SEQUENCE [LARGE SCALE GENOMIC DNA]</scope>
    <source>
        <strain evidence="3">SW15</strain>
    </source>
</reference>
<protein>
    <submittedName>
        <fullName evidence="2">Acriflavin resistance protein</fullName>
    </submittedName>
</protein>
<dbReference type="SUPFAM" id="SSF82866">
    <property type="entry name" value="Multidrug efflux transporter AcrB transmembrane domain"/>
    <property type="match status" value="2"/>
</dbReference>
<dbReference type="Gene3D" id="3.30.70.1320">
    <property type="entry name" value="Multidrug efflux transporter AcrB pore domain like"/>
    <property type="match status" value="1"/>
</dbReference>
<name>A0A432XJR1_9GAMM</name>
<dbReference type="PANTHER" id="PTHR32063:SF0">
    <property type="entry name" value="SWARMING MOTILITY PROTEIN SWRC"/>
    <property type="match status" value="1"/>
</dbReference>
<dbReference type="SUPFAM" id="SSF82714">
    <property type="entry name" value="Multidrug efflux transporter AcrB TolC docking domain, DN and DC subdomains"/>
    <property type="match status" value="2"/>
</dbReference>